<dbReference type="AlphaFoldDB" id="A0A8X6NRM1"/>
<organism evidence="1 2">
    <name type="scientific">Nephila pilipes</name>
    <name type="common">Giant wood spider</name>
    <name type="synonym">Nephila maculata</name>
    <dbReference type="NCBI Taxonomy" id="299642"/>
    <lineage>
        <taxon>Eukaryota</taxon>
        <taxon>Metazoa</taxon>
        <taxon>Ecdysozoa</taxon>
        <taxon>Arthropoda</taxon>
        <taxon>Chelicerata</taxon>
        <taxon>Arachnida</taxon>
        <taxon>Araneae</taxon>
        <taxon>Araneomorphae</taxon>
        <taxon>Entelegynae</taxon>
        <taxon>Araneoidea</taxon>
        <taxon>Nephilidae</taxon>
        <taxon>Nephila</taxon>
    </lineage>
</organism>
<reference evidence="1" key="1">
    <citation type="submission" date="2020-08" db="EMBL/GenBank/DDBJ databases">
        <title>Multicomponent nature underlies the extraordinary mechanical properties of spider dragline silk.</title>
        <authorList>
            <person name="Kono N."/>
            <person name="Nakamura H."/>
            <person name="Mori M."/>
            <person name="Yoshida Y."/>
            <person name="Ohtoshi R."/>
            <person name="Malay A.D."/>
            <person name="Moran D.A.P."/>
            <person name="Tomita M."/>
            <person name="Numata K."/>
            <person name="Arakawa K."/>
        </authorList>
    </citation>
    <scope>NUCLEOTIDE SEQUENCE</scope>
</reference>
<dbReference type="EMBL" id="BMAW01061471">
    <property type="protein sequence ID" value="GFT31279.1"/>
    <property type="molecule type" value="Genomic_DNA"/>
</dbReference>
<sequence>MYVDEYITGQEIREEALLISYHAKNITKKAGMEMRKWICNDTTLMSQWAVEGFDTYHLIYPSAWDQTRQKIPNLRPSIVPMISPPTTGPDRFNLDRLDSSSSMLQTKFTCSLVLDSWISHFEYN</sequence>
<name>A0A8X6NRM1_NEPPI</name>
<evidence type="ECO:0000313" key="2">
    <source>
        <dbReference type="Proteomes" id="UP000887013"/>
    </source>
</evidence>
<gene>
    <name evidence="1" type="ORF">NPIL_308411</name>
</gene>
<comment type="caution">
    <text evidence="1">The sequence shown here is derived from an EMBL/GenBank/DDBJ whole genome shotgun (WGS) entry which is preliminary data.</text>
</comment>
<dbReference type="Proteomes" id="UP000887013">
    <property type="component" value="Unassembled WGS sequence"/>
</dbReference>
<proteinExistence type="predicted"/>
<dbReference type="OrthoDB" id="6430234at2759"/>
<accession>A0A8X6NRM1</accession>
<protein>
    <submittedName>
        <fullName evidence="1">Uncharacterized protein</fullName>
    </submittedName>
</protein>
<keyword evidence="2" id="KW-1185">Reference proteome</keyword>
<evidence type="ECO:0000313" key="1">
    <source>
        <dbReference type="EMBL" id="GFT31279.1"/>
    </source>
</evidence>